<dbReference type="InterPro" id="IPR022414">
    <property type="entry name" value="ATP-guanido_PTrfase_cat"/>
</dbReference>
<evidence type="ECO:0000256" key="5">
    <source>
        <dbReference type="ARBA" id="ARBA00022777"/>
    </source>
</evidence>
<dbReference type="Gene3D" id="1.10.135.10">
    <property type="entry name" value="ATP:guanido phosphotransferase, N-terminal domain"/>
    <property type="match status" value="1"/>
</dbReference>
<comment type="similarity">
    <text evidence="1 7">Belongs to the ATP:guanido phosphotransferase family.</text>
</comment>
<dbReference type="SUPFAM" id="SSF48034">
    <property type="entry name" value="Guanido kinase N-terminal domain"/>
    <property type="match status" value="1"/>
</dbReference>
<dbReference type="InterPro" id="IPR014746">
    <property type="entry name" value="Gln_synth/guanido_kin_cat_dom"/>
</dbReference>
<keyword evidence="9" id="KW-0812">Transmembrane</keyword>
<dbReference type="EC" id="2.7.3.2" evidence="2"/>
<evidence type="ECO:0000256" key="3">
    <source>
        <dbReference type="ARBA" id="ARBA00022679"/>
    </source>
</evidence>
<reference evidence="12" key="1">
    <citation type="submission" date="2023-09" db="UniProtKB">
        <authorList>
            <consortium name="Ensembl"/>
        </authorList>
    </citation>
    <scope>IDENTIFICATION</scope>
</reference>
<keyword evidence="5 8" id="KW-0418">Kinase</keyword>
<feature type="domain" description="Phosphagen kinase C-terminal" evidence="11">
    <location>
        <begin position="210"/>
        <end position="366"/>
    </location>
</feature>
<feature type="binding site" evidence="8">
    <location>
        <begin position="297"/>
        <end position="301"/>
    </location>
    <ligand>
        <name>ATP</name>
        <dbReference type="ChEBI" id="CHEBI:30616"/>
    </ligand>
</feature>
<sequence length="380" mass="43469">MYCSVNSSDLWVINIIVGHFTLSSVFVLSLKNLIPPDPMARFHLKRGFPQEEFPDLCRNFTWMGRILTLDLYRRQFNRCTQSGVIFDDVIRPGLEEPGPVAVGCVAGDAESYILFCDFFDRVIEAYHEQKITSQTPESDLNYDNLKVATQNTLSTNNQSSREFNLVSLVEHLQLLFWELAGRLLLLTDLSQEQQSELSLKAPTSFQLRIGVARDWPDARAVWSVCENRSLLVWVNIDEHLRLVSMREDANVAEAFQCICISLQKLEKYYRGLRHPFIWKQQLGWVTSSPANVGTGLRISVLIKLQHLPTHKHLKDVLKRLRINMDKTDSPELYNISNMATFGFTEVALTQLVVDGVKLLTIMEKRLEGNLSIDELVPAQK</sequence>
<evidence type="ECO:0000259" key="10">
    <source>
        <dbReference type="PROSITE" id="PS51509"/>
    </source>
</evidence>
<organism evidence="12">
    <name type="scientific">Pundamilia nyererei</name>
    <dbReference type="NCBI Taxonomy" id="303518"/>
    <lineage>
        <taxon>Eukaryota</taxon>
        <taxon>Metazoa</taxon>
        <taxon>Chordata</taxon>
        <taxon>Craniata</taxon>
        <taxon>Vertebrata</taxon>
        <taxon>Euteleostomi</taxon>
        <taxon>Actinopterygii</taxon>
        <taxon>Neopterygii</taxon>
        <taxon>Teleostei</taxon>
        <taxon>Neoteleostei</taxon>
        <taxon>Acanthomorphata</taxon>
        <taxon>Ovalentaria</taxon>
        <taxon>Cichlomorphae</taxon>
        <taxon>Cichliformes</taxon>
        <taxon>Cichlidae</taxon>
        <taxon>African cichlids</taxon>
        <taxon>Pseudocrenilabrinae</taxon>
        <taxon>Haplochromini</taxon>
        <taxon>Pundamilia</taxon>
    </lineage>
</organism>
<accession>A0A3B4GQ00</accession>
<keyword evidence="9" id="KW-0472">Membrane</keyword>
<comment type="caution">
    <text evidence="8">Lacks conserved residue(s) required for the propagation of feature annotation.</text>
</comment>
<dbReference type="Gene3D" id="3.30.590.10">
    <property type="entry name" value="Glutamine synthetase/guanido kinase, catalytic domain"/>
    <property type="match status" value="1"/>
</dbReference>
<evidence type="ECO:0000256" key="6">
    <source>
        <dbReference type="ARBA" id="ARBA00022840"/>
    </source>
</evidence>
<dbReference type="Pfam" id="PF00217">
    <property type="entry name" value="ATP-gua_Ptrans"/>
    <property type="match status" value="1"/>
</dbReference>
<dbReference type="PANTHER" id="PTHR11547">
    <property type="entry name" value="ARGININE OR CREATINE KINASE"/>
    <property type="match status" value="1"/>
</dbReference>
<dbReference type="PROSITE" id="PS51510">
    <property type="entry name" value="PHOSPHAGEN_KINASE_C"/>
    <property type="match status" value="1"/>
</dbReference>
<name>A0A3B4GQ00_9CICH</name>
<evidence type="ECO:0000256" key="8">
    <source>
        <dbReference type="PROSITE-ProRule" id="PRU00843"/>
    </source>
</evidence>
<keyword evidence="9" id="KW-1133">Transmembrane helix</keyword>
<evidence type="ECO:0000259" key="11">
    <source>
        <dbReference type="PROSITE" id="PS51510"/>
    </source>
</evidence>
<evidence type="ECO:0000256" key="2">
    <source>
        <dbReference type="ARBA" id="ARBA00012231"/>
    </source>
</evidence>
<dbReference type="InterPro" id="IPR036802">
    <property type="entry name" value="ATP-guanido_PTrfase_N_sf"/>
</dbReference>
<feature type="transmembrane region" description="Helical" evidence="9">
    <location>
        <begin position="12"/>
        <end position="34"/>
    </location>
</feature>
<evidence type="ECO:0000256" key="7">
    <source>
        <dbReference type="PROSITE-ProRule" id="PRU00842"/>
    </source>
</evidence>
<evidence type="ECO:0000313" key="12">
    <source>
        <dbReference type="Ensembl" id="ENSPNYP00000023406.1"/>
    </source>
</evidence>
<dbReference type="GO" id="GO:0005615">
    <property type="term" value="C:extracellular space"/>
    <property type="evidence" value="ECO:0007669"/>
    <property type="project" value="TreeGrafter"/>
</dbReference>
<dbReference type="GO" id="GO:0004111">
    <property type="term" value="F:creatine kinase activity"/>
    <property type="evidence" value="ECO:0007669"/>
    <property type="project" value="UniProtKB-EC"/>
</dbReference>
<feature type="domain" description="Phosphagen kinase N-terminal" evidence="10">
    <location>
        <begin position="45"/>
        <end position="128"/>
    </location>
</feature>
<evidence type="ECO:0000256" key="9">
    <source>
        <dbReference type="SAM" id="Phobius"/>
    </source>
</evidence>
<dbReference type="InterPro" id="IPR022413">
    <property type="entry name" value="ATP-guanido_PTrfase_N"/>
</dbReference>
<keyword evidence="4 8" id="KW-0547">Nucleotide-binding</keyword>
<dbReference type="PANTHER" id="PTHR11547:SF52">
    <property type="entry name" value="CREATINE KINASE"/>
    <property type="match status" value="1"/>
</dbReference>
<dbReference type="Pfam" id="PF02807">
    <property type="entry name" value="ATP-gua_PtransN"/>
    <property type="match status" value="1"/>
</dbReference>
<dbReference type="GO" id="GO:0046314">
    <property type="term" value="P:phosphocreatine biosynthetic process"/>
    <property type="evidence" value="ECO:0007669"/>
    <property type="project" value="InterPro"/>
</dbReference>
<dbReference type="InterPro" id="IPR000749">
    <property type="entry name" value="ATP-guanido_PTrfase"/>
</dbReference>
<evidence type="ECO:0000256" key="4">
    <source>
        <dbReference type="ARBA" id="ARBA00022741"/>
    </source>
</evidence>
<evidence type="ECO:0000256" key="1">
    <source>
        <dbReference type="ARBA" id="ARBA00006798"/>
    </source>
</evidence>
<feature type="binding site" evidence="8">
    <location>
        <position position="241"/>
    </location>
    <ligand>
        <name>ATP</name>
        <dbReference type="ChEBI" id="CHEBI:30616"/>
    </ligand>
</feature>
<dbReference type="AlphaFoldDB" id="A0A3B4GQ00"/>
<dbReference type="GeneTree" id="ENSGT00950000182772"/>
<feature type="binding site" evidence="8">
    <location>
        <begin position="325"/>
        <end position="330"/>
    </location>
    <ligand>
        <name>ATP</name>
        <dbReference type="ChEBI" id="CHEBI:30616"/>
    </ligand>
</feature>
<dbReference type="SUPFAM" id="SSF55931">
    <property type="entry name" value="Glutamine synthetase/guanido kinase"/>
    <property type="match status" value="1"/>
</dbReference>
<protein>
    <recommendedName>
        <fullName evidence="2">creatine kinase</fullName>
        <ecNumber evidence="2">2.7.3.2</ecNumber>
    </recommendedName>
</protein>
<dbReference type="Ensembl" id="ENSPNYT00000023977.1">
    <property type="protein sequence ID" value="ENSPNYP00000023406.1"/>
    <property type="gene ID" value="ENSPNYG00000017492.1"/>
</dbReference>
<proteinExistence type="inferred from homology"/>
<dbReference type="GO" id="GO:0005524">
    <property type="term" value="F:ATP binding"/>
    <property type="evidence" value="ECO:0007669"/>
    <property type="project" value="UniProtKB-UniRule"/>
</dbReference>
<dbReference type="PROSITE" id="PS51509">
    <property type="entry name" value="PHOSPHAGEN_KINASE_N"/>
    <property type="match status" value="1"/>
</dbReference>
<dbReference type="FunFam" id="1.10.135.10:FF:000005">
    <property type="entry name" value="Glycocyamine kinase beta chain"/>
    <property type="match status" value="1"/>
</dbReference>
<keyword evidence="3 8" id="KW-0808">Transferase</keyword>
<keyword evidence="6 8" id="KW-0067">ATP-binding</keyword>